<proteinExistence type="predicted"/>
<reference evidence="1" key="1">
    <citation type="submission" date="2020-04" db="EMBL/GenBank/DDBJ databases">
        <title>A chromosome-scale assembly and high-density genetic map of the yellow drum (Nibea albiflora) genome.</title>
        <authorList>
            <person name="Xu D."/>
            <person name="Zhang W."/>
            <person name="Chen R."/>
            <person name="Tan P."/>
            <person name="Wang L."/>
            <person name="Song H."/>
            <person name="Tian L."/>
            <person name="Zhu Q."/>
            <person name="Wang B."/>
        </authorList>
    </citation>
    <scope>NUCLEOTIDE SEQUENCE</scope>
    <source>
        <strain evidence="1">ZJHYS-2018</strain>
    </source>
</reference>
<dbReference type="Proteomes" id="UP000805704">
    <property type="component" value="Chromosome 18"/>
</dbReference>
<dbReference type="EMBL" id="CM024806">
    <property type="protein sequence ID" value="KAG8009200.1"/>
    <property type="molecule type" value="Genomic_DNA"/>
</dbReference>
<accession>A0ACB7F3Z4</accession>
<protein>
    <submittedName>
        <fullName evidence="1">LIM domain-binding protein 3</fullName>
    </submittedName>
</protein>
<gene>
    <name evidence="1" type="primary">LDB3.2</name>
    <name evidence="1" type="ORF">GBF38_011920</name>
</gene>
<name>A0ACB7F3Z4_NIBAL</name>
<evidence type="ECO:0000313" key="1">
    <source>
        <dbReference type="EMBL" id="KAG8009200.1"/>
    </source>
</evidence>
<sequence length="412" mass="43897">MSTYAVTLNGPAPWGFRLQGGKDFNMPLTISRIKTPSTSSHSNSKDGLTHANHPPPEGRLGQYNSPIGLYSPETLREMTLMQGKLGEGSAASLRVSSFGVEYTPSFNPIALKDSALSTHKPIEVKGPGGKATIVHAQYNTPISMYSQDAIMDAIAGQSQAKGHDSGALPVKDPVVDCASPVYQAVIRPGETTQDMSEWARRAANLQSKSFRILAHITGTEYSQYYFSLTFSLFFTHLCESSLLVLYRIISFISLYTVQDPDEEALAKSSNQASQARLEQGNPAVSSPKMDVLMKGFSMAKEGVVAAAEKTKAGMEEAAAKTKEGVMYVGTKTKEGVVSSVNTVANRTVDQANIVGDTAVAGANEVSQAGVEGVENVAASTGMVNQGEYGGMEQGGEGGEVRIQVWALLRLKV</sequence>
<organism evidence="1 2">
    <name type="scientific">Nibea albiflora</name>
    <name type="common">Yellow drum</name>
    <name type="synonym">Corvina albiflora</name>
    <dbReference type="NCBI Taxonomy" id="240163"/>
    <lineage>
        <taxon>Eukaryota</taxon>
        <taxon>Metazoa</taxon>
        <taxon>Chordata</taxon>
        <taxon>Craniata</taxon>
        <taxon>Vertebrata</taxon>
        <taxon>Euteleostomi</taxon>
        <taxon>Actinopterygii</taxon>
        <taxon>Neopterygii</taxon>
        <taxon>Teleostei</taxon>
        <taxon>Neoteleostei</taxon>
        <taxon>Acanthomorphata</taxon>
        <taxon>Eupercaria</taxon>
        <taxon>Sciaenidae</taxon>
        <taxon>Nibea</taxon>
    </lineage>
</organism>
<comment type="caution">
    <text evidence="1">The sequence shown here is derived from an EMBL/GenBank/DDBJ whole genome shotgun (WGS) entry which is preliminary data.</text>
</comment>
<keyword evidence="2" id="KW-1185">Reference proteome</keyword>
<evidence type="ECO:0000313" key="2">
    <source>
        <dbReference type="Proteomes" id="UP000805704"/>
    </source>
</evidence>